<dbReference type="Pfam" id="PF19028">
    <property type="entry name" value="TSP1_spondin"/>
    <property type="match status" value="5"/>
</dbReference>
<keyword evidence="1" id="KW-0732">Signal</keyword>
<feature type="domain" description="Spondin-like TSP1" evidence="5">
    <location>
        <begin position="41"/>
        <end position="93"/>
    </location>
</feature>
<feature type="region of interest" description="Disordered" evidence="4">
    <location>
        <begin position="697"/>
        <end position="762"/>
    </location>
</feature>
<feature type="compositionally biased region" description="Basic and acidic residues" evidence="4">
    <location>
        <begin position="920"/>
        <end position="930"/>
    </location>
</feature>
<dbReference type="Pfam" id="PF00090">
    <property type="entry name" value="TSP_1"/>
    <property type="match status" value="7"/>
</dbReference>
<evidence type="ECO:0000259" key="5">
    <source>
        <dbReference type="Pfam" id="PF19028"/>
    </source>
</evidence>
<dbReference type="InterPro" id="IPR036383">
    <property type="entry name" value="TSP1_rpt_sf"/>
</dbReference>
<accession>A0A1Q9CUA9</accession>
<sequence>MSVQSSTGRPIPFAPLKQIQPCHPGPRELAPSECVHHHADCKLSQWNEWTECPVTCGGGNKMRLRYIFTPASNNGRPCQAALRETTPCATNPCGEGCVDCLWGHWSEWGACSKCGDQRFRQRDIMKLANHCGKRCEARDAKEVSNCTSQCDSMSFCVWKPWTSWSGCSADCGPATRLRERSLGLVQNKPYEYLFKAGTQTDTEACPTRPCDHRCVPADCTFSPWGEWHQPSCIGLCTRSRSIAVVNNECGEPCHGPLVSTKRCLEECTEVVDCEFRSWSHWSQMDRSGPGALRYRSREVSQMPRNGGKPCEGDIREVDSFCEENDHLQHCRLISWSDWVSCSKTCGGGWQLRTRAVAQPARNGGQPCQGDLSEGQTCAEFPCQEGDCILAPWSSWGDCWGGQRTRSRRVQREATAGGRPCGGPGSPVLLGETRPCSQHGMDCQVSAWSAWDSCDKSCGGGEQQRHRQVQVYPMHGGLPCPTSLRELRACGSYSCGTVDCEATAWTEWGACSVQCGAGQQQRDRQIARSAQGEGRKCNFILSETRACRDNGGGSMAGCGMVNCLWGDWSSWSGCTCSCGAQLSPTRALASSAPPSLLSSPLQKGVLGKCALIIVIALQRDLGVQRTCSVSLAKDIQEDLKQRQIEQAVLKALEVKPRQRRRRRTKAEASQSRPPKDVNDEEDLPDALIADPLNELFGIHTNKGEIPPGADQRSPRTPVRYFASPPAELTPPPLPVTSSSSYSPVQNTSKLTEDTSAPKPKPEWVLPQLSKAKTSRIIRGLDPIEAGAARAIPTTSATTPSTPTERLKTHLQATVTTRDATAGTSPDTTNPFADDKDNNQGLQDNLEELLQKRDSDGNLPYGLDRYANDEEMWQAYRQNSKDQTQDYLHYKRRRQPLRRQANENKSSRRRVKAGHYLQQTEDYQKERRRDQRCGTTQPDLFDSDQDTVPWGHLVEETGDQLAWGLQREQGGGQRTRNRHIAQSPQGGGGRCEAKHKEEIGPCNTHSCAETACRDGAWGEWQEWSPCSASCTGGLRYRHRRMEHEANECGRPAEGLSRDVAPCNQNVPCAGDVNCQFDSWTQWSACTRTCDGIKRRSRRIAVHGRGRGEWCVGATKETSPCAPSPGAPAPIACQPVHARDCIISQWSSWGQCDVTCGGGQSMRERSVDQEARGGGTPCLGSLTETRGCHNQECHHEGPRRDCRWGEWSQWGACNKCGGQRERFRHVIHEALNGGRPCELGSAEETGRCPRKCHESMYCIWSQWESWSDCSMSCGTGGIRHRQRALALKTEAEVRALGLLYEVNEGLASPPLPSQGAQFQMITAFAGGILATMVLLHVPQSLRAWFAERDHIPTSQVELAEPQDIFNASSADGGHTERHRMMATCRCQQQLEAIWMPRKQALGGVPQEAEGILRLQTSW</sequence>
<feature type="compositionally biased region" description="Low complexity" evidence="4">
    <location>
        <begin position="734"/>
        <end position="743"/>
    </location>
</feature>
<dbReference type="GO" id="GO:0007155">
    <property type="term" value="P:cell adhesion"/>
    <property type="evidence" value="ECO:0007669"/>
    <property type="project" value="TreeGrafter"/>
</dbReference>
<dbReference type="InterPro" id="IPR000884">
    <property type="entry name" value="TSP1_rpt"/>
</dbReference>
<dbReference type="GO" id="GO:0031012">
    <property type="term" value="C:extracellular matrix"/>
    <property type="evidence" value="ECO:0007669"/>
    <property type="project" value="TreeGrafter"/>
</dbReference>
<reference evidence="6 7" key="1">
    <citation type="submission" date="2016-02" db="EMBL/GenBank/DDBJ databases">
        <title>Genome analysis of coral dinoflagellate symbionts highlights evolutionary adaptations to a symbiotic lifestyle.</title>
        <authorList>
            <person name="Aranda M."/>
            <person name="Li Y."/>
            <person name="Liew Y.J."/>
            <person name="Baumgarten S."/>
            <person name="Simakov O."/>
            <person name="Wilson M."/>
            <person name="Piel J."/>
            <person name="Ashoor H."/>
            <person name="Bougouffa S."/>
            <person name="Bajic V.B."/>
            <person name="Ryu T."/>
            <person name="Ravasi T."/>
            <person name="Bayer T."/>
            <person name="Micklem G."/>
            <person name="Kim H."/>
            <person name="Bhak J."/>
            <person name="Lajeunesse T.C."/>
            <person name="Voolstra C.R."/>
        </authorList>
    </citation>
    <scope>NUCLEOTIDE SEQUENCE [LARGE SCALE GENOMIC DNA]</scope>
    <source>
        <strain evidence="6 7">CCMP2467</strain>
    </source>
</reference>
<feature type="region of interest" description="Disordered" evidence="4">
    <location>
        <begin position="655"/>
        <end position="682"/>
    </location>
</feature>
<dbReference type="EMBL" id="LSRX01000912">
    <property type="protein sequence ID" value="OLP86512.1"/>
    <property type="molecule type" value="Genomic_DNA"/>
</dbReference>
<dbReference type="InterPro" id="IPR051418">
    <property type="entry name" value="Spondin/Thrombospondin_T1"/>
</dbReference>
<proteinExistence type="predicted"/>
<keyword evidence="7" id="KW-1185">Reference proteome</keyword>
<dbReference type="SUPFAM" id="SSF82895">
    <property type="entry name" value="TSP-1 type 1 repeat"/>
    <property type="match status" value="11"/>
</dbReference>
<feature type="domain" description="Spondin-like TSP1" evidence="5">
    <location>
        <begin position="1138"/>
        <end position="1190"/>
    </location>
</feature>
<gene>
    <name evidence="6" type="primary">SPON1</name>
    <name evidence="6" type="ORF">AK812_SmicGene32370</name>
</gene>
<feature type="region of interest" description="Disordered" evidence="4">
    <location>
        <begin position="811"/>
        <end position="838"/>
    </location>
</feature>
<feature type="region of interest" description="Disordered" evidence="4">
    <location>
        <begin position="889"/>
        <end position="944"/>
    </location>
</feature>
<protein>
    <submittedName>
        <fullName evidence="6">Spondin-1</fullName>
    </submittedName>
</protein>
<name>A0A1Q9CUA9_SYMMI</name>
<feature type="domain" description="Spondin-like TSP1" evidence="5">
    <location>
        <begin position="442"/>
        <end position="494"/>
    </location>
</feature>
<evidence type="ECO:0000313" key="7">
    <source>
        <dbReference type="Proteomes" id="UP000186817"/>
    </source>
</evidence>
<dbReference type="OrthoDB" id="432429at2759"/>
<feature type="domain" description="Spondin-like TSP1" evidence="5">
    <location>
        <begin position="499"/>
        <end position="548"/>
    </location>
</feature>
<feature type="domain" description="Spondin-like TSP1" evidence="5">
    <location>
        <begin position="330"/>
        <end position="382"/>
    </location>
</feature>
<dbReference type="InterPro" id="IPR044004">
    <property type="entry name" value="TSP1_spondin_dom"/>
</dbReference>
<evidence type="ECO:0000313" key="6">
    <source>
        <dbReference type="EMBL" id="OLP86512.1"/>
    </source>
</evidence>
<evidence type="ECO:0000256" key="3">
    <source>
        <dbReference type="ARBA" id="ARBA00023180"/>
    </source>
</evidence>
<dbReference type="PROSITE" id="PS50092">
    <property type="entry name" value="TSP1"/>
    <property type="match status" value="13"/>
</dbReference>
<keyword evidence="3" id="KW-0325">Glycoprotein</keyword>
<organism evidence="6 7">
    <name type="scientific">Symbiodinium microadriaticum</name>
    <name type="common">Dinoflagellate</name>
    <name type="synonym">Zooxanthella microadriatica</name>
    <dbReference type="NCBI Taxonomy" id="2951"/>
    <lineage>
        <taxon>Eukaryota</taxon>
        <taxon>Sar</taxon>
        <taxon>Alveolata</taxon>
        <taxon>Dinophyceae</taxon>
        <taxon>Suessiales</taxon>
        <taxon>Symbiodiniaceae</taxon>
        <taxon>Symbiodinium</taxon>
    </lineage>
</organism>
<evidence type="ECO:0000256" key="2">
    <source>
        <dbReference type="ARBA" id="ARBA00023157"/>
    </source>
</evidence>
<evidence type="ECO:0000256" key="4">
    <source>
        <dbReference type="SAM" id="MobiDB-lite"/>
    </source>
</evidence>
<comment type="caution">
    <text evidence="6">The sequence shown here is derived from an EMBL/GenBank/DDBJ whole genome shotgun (WGS) entry which is preliminary data.</text>
</comment>
<dbReference type="OMA" id="MEHEANE"/>
<dbReference type="PANTHER" id="PTHR11311">
    <property type="entry name" value="SPONDIN"/>
    <property type="match status" value="1"/>
</dbReference>
<feature type="compositionally biased region" description="Polar residues" evidence="4">
    <location>
        <begin position="811"/>
        <end position="829"/>
    </location>
</feature>
<keyword evidence="2" id="KW-1015">Disulfide bond</keyword>
<dbReference type="SMART" id="SM00209">
    <property type="entry name" value="TSP1"/>
    <property type="match status" value="15"/>
</dbReference>
<dbReference type="Proteomes" id="UP000186817">
    <property type="component" value="Unassembled WGS sequence"/>
</dbReference>
<dbReference type="Gene3D" id="2.20.100.10">
    <property type="entry name" value="Thrombospondin type-1 (TSP1) repeat"/>
    <property type="match status" value="13"/>
</dbReference>
<evidence type="ECO:0000256" key="1">
    <source>
        <dbReference type="ARBA" id="ARBA00022729"/>
    </source>
</evidence>
<feature type="region of interest" description="Disordered" evidence="4">
    <location>
        <begin position="967"/>
        <end position="990"/>
    </location>
</feature>
<dbReference type="PANTHER" id="PTHR11311:SF15">
    <property type="entry name" value="SPONDIN-2"/>
    <property type="match status" value="1"/>
</dbReference>